<name>A0A1E3QYY3_9ASCO</name>
<organism evidence="2 3">
    <name type="scientific">Babjeviella inositovora NRRL Y-12698</name>
    <dbReference type="NCBI Taxonomy" id="984486"/>
    <lineage>
        <taxon>Eukaryota</taxon>
        <taxon>Fungi</taxon>
        <taxon>Dikarya</taxon>
        <taxon>Ascomycota</taxon>
        <taxon>Saccharomycotina</taxon>
        <taxon>Pichiomycetes</taxon>
        <taxon>Serinales incertae sedis</taxon>
        <taxon>Babjeviella</taxon>
    </lineage>
</organism>
<evidence type="ECO:0000256" key="1">
    <source>
        <dbReference type="SAM" id="MobiDB-lite"/>
    </source>
</evidence>
<accession>A0A1E3QYY3</accession>
<evidence type="ECO:0000313" key="3">
    <source>
        <dbReference type="Proteomes" id="UP000094336"/>
    </source>
</evidence>
<feature type="compositionally biased region" description="Polar residues" evidence="1">
    <location>
        <begin position="16"/>
        <end position="34"/>
    </location>
</feature>
<protein>
    <submittedName>
        <fullName evidence="2">Uncharacterized protein</fullName>
    </submittedName>
</protein>
<dbReference type="RefSeq" id="XP_018988174.1">
    <property type="nucleotide sequence ID" value="XM_019130265.1"/>
</dbReference>
<dbReference type="EMBL" id="KV454426">
    <property type="protein sequence ID" value="ODQ82846.1"/>
    <property type="molecule type" value="Genomic_DNA"/>
</dbReference>
<dbReference type="Proteomes" id="UP000094336">
    <property type="component" value="Unassembled WGS sequence"/>
</dbReference>
<proteinExistence type="predicted"/>
<evidence type="ECO:0000313" key="2">
    <source>
        <dbReference type="EMBL" id="ODQ82846.1"/>
    </source>
</evidence>
<feature type="region of interest" description="Disordered" evidence="1">
    <location>
        <begin position="16"/>
        <end position="44"/>
    </location>
</feature>
<keyword evidence="3" id="KW-1185">Reference proteome</keyword>
<dbReference type="GeneID" id="30148118"/>
<reference evidence="3" key="1">
    <citation type="submission" date="2016-05" db="EMBL/GenBank/DDBJ databases">
        <title>Comparative genomics of biotechnologically important yeasts.</title>
        <authorList>
            <consortium name="DOE Joint Genome Institute"/>
            <person name="Riley R."/>
            <person name="Haridas S."/>
            <person name="Wolfe K.H."/>
            <person name="Lopes M.R."/>
            <person name="Hittinger C.T."/>
            <person name="Goker M."/>
            <person name="Salamov A."/>
            <person name="Wisecaver J."/>
            <person name="Long T.M."/>
            <person name="Aerts A.L."/>
            <person name="Barry K."/>
            <person name="Choi C."/>
            <person name="Clum A."/>
            <person name="Coughlan A.Y."/>
            <person name="Deshpande S."/>
            <person name="Douglass A.P."/>
            <person name="Hanson S.J."/>
            <person name="Klenk H.-P."/>
            <person name="Labutti K."/>
            <person name="Lapidus A."/>
            <person name="Lindquist E."/>
            <person name="Lipzen A."/>
            <person name="Meier-Kolthoff J.P."/>
            <person name="Ohm R.A."/>
            <person name="Otillar R.P."/>
            <person name="Pangilinan J."/>
            <person name="Peng Y."/>
            <person name="Rokas A."/>
            <person name="Rosa C.A."/>
            <person name="Scheuner C."/>
            <person name="Sibirny A.A."/>
            <person name="Slot J.C."/>
            <person name="Stielow J.B."/>
            <person name="Sun H."/>
            <person name="Kurtzman C.P."/>
            <person name="Blackwell M."/>
            <person name="Grigoriev I.V."/>
            <person name="Jeffries T.W."/>
        </authorList>
    </citation>
    <scope>NUCLEOTIDE SEQUENCE [LARGE SCALE GENOMIC DNA]</scope>
    <source>
        <strain evidence="3">NRRL Y-12698</strain>
    </source>
</reference>
<sequence length="104" mass="11562">MDKINTLQRSILNRLDLSSTSGKTLPQAAPVQSDSSREDPQPVLVPAHDGEFKIQPIEVPQAGDGDVVEPIEEEEPILAPVPKKPNGLKRFWNRYVHQSKITLN</sequence>
<gene>
    <name evidence="2" type="ORF">BABINDRAFT_164579</name>
</gene>
<dbReference type="AlphaFoldDB" id="A0A1E3QYY3"/>